<evidence type="ECO:0000259" key="1">
    <source>
        <dbReference type="Pfam" id="PF00534"/>
    </source>
</evidence>
<keyword evidence="3" id="KW-1185">Reference proteome</keyword>
<dbReference type="CDD" id="cd03801">
    <property type="entry name" value="GT4_PimA-like"/>
    <property type="match status" value="1"/>
</dbReference>
<organism evidence="2 3">
    <name type="scientific">Luteolibacter rhizosphaerae</name>
    <dbReference type="NCBI Taxonomy" id="2989719"/>
    <lineage>
        <taxon>Bacteria</taxon>
        <taxon>Pseudomonadati</taxon>
        <taxon>Verrucomicrobiota</taxon>
        <taxon>Verrucomicrobiia</taxon>
        <taxon>Verrucomicrobiales</taxon>
        <taxon>Verrucomicrobiaceae</taxon>
        <taxon>Luteolibacter</taxon>
    </lineage>
</organism>
<protein>
    <submittedName>
        <fullName evidence="2">Glycosyltransferase family 4 protein</fullName>
    </submittedName>
</protein>
<dbReference type="Proteomes" id="UP001165653">
    <property type="component" value="Unassembled WGS sequence"/>
</dbReference>
<dbReference type="PANTHER" id="PTHR12526">
    <property type="entry name" value="GLYCOSYLTRANSFERASE"/>
    <property type="match status" value="1"/>
</dbReference>
<gene>
    <name evidence="2" type="ORF">OJ996_03785</name>
</gene>
<proteinExistence type="predicted"/>
<evidence type="ECO:0000313" key="3">
    <source>
        <dbReference type="Proteomes" id="UP001165653"/>
    </source>
</evidence>
<sequence length="387" mass="42534">MKKTAVVYVCKGKPSRGGGGLGVAYNYLSATWGKPLEPLSVDHILLCGMAEKLLPEEGGSLDDFLSALDTGAKHGAPLFVWQAFRLRQIARRYDRLVILSFAPYYLWPLVSIGAGENIVAIHSEHSKGGRHHELAEETGHFGWRARFIEWCVGFNFRDTDRVVFPSRGALNLFTEKNPHLKEIAERKAAITYNGVAVCEAPPSRPASSSLRIISVAHHVREKGLDQMLKALRLATEGGVDWTLLNYGNRTELTESLLAQSEAAGITNRIDFAGLKPQAEVRASLAEADVFLHTPVVVVFDLSLLEAMMHAVPIVITPLEGNREALGEDYPLYATTPEEFAAKLAWIASHRAEALQLGQALRERALGKFTDGAMARHYADLIRSSLEA</sequence>
<dbReference type="SUPFAM" id="SSF53756">
    <property type="entry name" value="UDP-Glycosyltransferase/glycogen phosphorylase"/>
    <property type="match status" value="1"/>
</dbReference>
<dbReference type="RefSeq" id="WP_264511330.1">
    <property type="nucleotide sequence ID" value="NZ_JAPDDR010000002.1"/>
</dbReference>
<reference evidence="2" key="1">
    <citation type="submission" date="2022-10" db="EMBL/GenBank/DDBJ databases">
        <title>Luteolibacter sp. GHJ8, whole genome shotgun sequencing project.</title>
        <authorList>
            <person name="Zhao G."/>
            <person name="Shen L."/>
        </authorList>
    </citation>
    <scope>NUCLEOTIDE SEQUENCE</scope>
    <source>
        <strain evidence="2">GHJ8</strain>
    </source>
</reference>
<evidence type="ECO:0000313" key="2">
    <source>
        <dbReference type="EMBL" id="MCW1912681.1"/>
    </source>
</evidence>
<dbReference type="Gene3D" id="3.40.50.2000">
    <property type="entry name" value="Glycogen Phosphorylase B"/>
    <property type="match status" value="2"/>
</dbReference>
<dbReference type="PANTHER" id="PTHR12526:SF630">
    <property type="entry name" value="GLYCOSYLTRANSFERASE"/>
    <property type="match status" value="1"/>
</dbReference>
<name>A0ABT3FYL1_9BACT</name>
<dbReference type="Pfam" id="PF00534">
    <property type="entry name" value="Glycos_transf_1"/>
    <property type="match status" value="1"/>
</dbReference>
<accession>A0ABT3FYL1</accession>
<dbReference type="InterPro" id="IPR001296">
    <property type="entry name" value="Glyco_trans_1"/>
</dbReference>
<dbReference type="EMBL" id="JAPDDR010000002">
    <property type="protein sequence ID" value="MCW1912681.1"/>
    <property type="molecule type" value="Genomic_DNA"/>
</dbReference>
<feature type="domain" description="Glycosyl transferase family 1" evidence="1">
    <location>
        <begin position="210"/>
        <end position="362"/>
    </location>
</feature>
<comment type="caution">
    <text evidence="2">The sequence shown here is derived from an EMBL/GenBank/DDBJ whole genome shotgun (WGS) entry which is preliminary data.</text>
</comment>